<evidence type="ECO:0000256" key="4">
    <source>
        <dbReference type="ARBA" id="ARBA00014035"/>
    </source>
</evidence>
<dbReference type="HAMAP" id="MF_00240">
    <property type="entry name" value="LolA"/>
    <property type="match status" value="1"/>
</dbReference>
<dbReference type="GO" id="GO:0030288">
    <property type="term" value="C:outer membrane-bounded periplasmic space"/>
    <property type="evidence" value="ECO:0007669"/>
    <property type="project" value="TreeGrafter"/>
</dbReference>
<evidence type="ECO:0000256" key="3">
    <source>
        <dbReference type="ARBA" id="ARBA00011245"/>
    </source>
</evidence>
<evidence type="ECO:0000256" key="1">
    <source>
        <dbReference type="ARBA" id="ARBA00004418"/>
    </source>
</evidence>
<dbReference type="PANTHER" id="PTHR35869">
    <property type="entry name" value="OUTER-MEMBRANE LIPOPROTEIN CARRIER PROTEIN"/>
    <property type="match status" value="1"/>
</dbReference>
<keyword evidence="6 10" id="KW-0732">Signal</keyword>
<evidence type="ECO:0000256" key="8">
    <source>
        <dbReference type="ARBA" id="ARBA00022927"/>
    </source>
</evidence>
<organism evidence="11 12">
    <name type="scientific">Legionella pneumophila</name>
    <dbReference type="NCBI Taxonomy" id="446"/>
    <lineage>
        <taxon>Bacteria</taxon>
        <taxon>Pseudomonadati</taxon>
        <taxon>Pseudomonadota</taxon>
        <taxon>Gammaproteobacteria</taxon>
        <taxon>Legionellales</taxon>
        <taxon>Legionellaceae</taxon>
        <taxon>Legionella</taxon>
    </lineage>
</organism>
<dbReference type="AlphaFoldDB" id="A0A2S6EYD1"/>
<evidence type="ECO:0000256" key="6">
    <source>
        <dbReference type="ARBA" id="ARBA00022729"/>
    </source>
</evidence>
<dbReference type="PANTHER" id="PTHR35869:SF1">
    <property type="entry name" value="OUTER-MEMBRANE LIPOPROTEIN CARRIER PROTEIN"/>
    <property type="match status" value="1"/>
</dbReference>
<dbReference type="InterPro" id="IPR004564">
    <property type="entry name" value="OM_lipoprot_carrier_LolA-like"/>
</dbReference>
<comment type="subcellular location">
    <subcellularLocation>
        <location evidence="1 10">Periplasm</location>
    </subcellularLocation>
</comment>
<name>A0A2S6EYD1_LEGPN</name>
<feature type="signal peptide" evidence="10">
    <location>
        <begin position="1"/>
        <end position="20"/>
    </location>
</feature>
<dbReference type="GO" id="GO:0044874">
    <property type="term" value="P:lipoprotein localization to outer membrane"/>
    <property type="evidence" value="ECO:0007669"/>
    <property type="project" value="UniProtKB-UniRule"/>
</dbReference>
<dbReference type="SUPFAM" id="SSF89392">
    <property type="entry name" value="Prokaryotic lipoproteins and lipoprotein localization factors"/>
    <property type="match status" value="1"/>
</dbReference>
<keyword evidence="11" id="KW-0449">Lipoprotein</keyword>
<proteinExistence type="inferred from homology"/>
<dbReference type="GO" id="GO:0042953">
    <property type="term" value="P:lipoprotein transport"/>
    <property type="evidence" value="ECO:0007669"/>
    <property type="project" value="InterPro"/>
</dbReference>
<comment type="function">
    <text evidence="10">Participates in the translocation of lipoproteins from the inner membrane to the outer membrane. Only forms a complex with a lipoprotein if the residue after the N-terminal Cys is not an aspartate (The Asp acts as a targeting signal to indicate that the lipoprotein should stay in the inner membrane).</text>
</comment>
<evidence type="ECO:0000256" key="9">
    <source>
        <dbReference type="ARBA" id="ARBA00023186"/>
    </source>
</evidence>
<accession>A0A2S6EYD1</accession>
<evidence type="ECO:0000256" key="2">
    <source>
        <dbReference type="ARBA" id="ARBA00007615"/>
    </source>
</evidence>
<dbReference type="OrthoDB" id="9787361at2"/>
<protein>
    <recommendedName>
        <fullName evidence="4 10">Outer-membrane lipoprotein carrier protein</fullName>
    </recommendedName>
</protein>
<evidence type="ECO:0000256" key="5">
    <source>
        <dbReference type="ARBA" id="ARBA00022448"/>
    </source>
</evidence>
<keyword evidence="5 10" id="KW-0813">Transport</keyword>
<dbReference type="EMBL" id="PQWY01000012">
    <property type="protein sequence ID" value="PPK30182.1"/>
    <property type="molecule type" value="Genomic_DNA"/>
</dbReference>
<comment type="similarity">
    <text evidence="2 10">Belongs to the LolA family.</text>
</comment>
<gene>
    <name evidence="10 11" type="primary">lolA</name>
    <name evidence="11" type="ORF">C3928_08870</name>
</gene>
<keyword evidence="7 10" id="KW-0574">Periplasm</keyword>
<dbReference type="InterPro" id="IPR018323">
    <property type="entry name" value="OM_lipoprot_carrier_LolA_Pbac"/>
</dbReference>
<dbReference type="Gene3D" id="2.50.20.10">
    <property type="entry name" value="Lipoprotein localisation LolA/LolB/LppX"/>
    <property type="match status" value="1"/>
</dbReference>
<dbReference type="Proteomes" id="UP000239239">
    <property type="component" value="Unassembled WGS sequence"/>
</dbReference>
<comment type="caution">
    <text evidence="11">The sequence shown here is derived from an EMBL/GenBank/DDBJ whole genome shotgun (WGS) entry which is preliminary data.</text>
</comment>
<comment type="subunit">
    <text evidence="3 10">Monomer.</text>
</comment>
<reference evidence="11 12" key="1">
    <citation type="submission" date="2018-02" db="EMBL/GenBank/DDBJ databases">
        <title>Draft genome sequences of four Legionella pneumophila clinical strains isolated in Ontario.</title>
        <authorList>
            <person name="Fortuna A."/>
            <person name="Ramnarine R."/>
            <person name="Li A."/>
            <person name="Frantz C."/>
            <person name="Mallo G."/>
        </authorList>
    </citation>
    <scope>NUCLEOTIDE SEQUENCE [LARGE SCALE GENOMIC DNA]</scope>
    <source>
        <strain evidence="11 12">LG61</strain>
    </source>
</reference>
<sequence precursor="true">MNMNKLFLFVLLIFSGEVFSQTSAEVLQSKLNAIQTMTANFSQIVKAKNREVSRSSGSMALQRPGRFRWETKDPLEQLIVADGQKMWIYDVDLEQVTVKNQEKGLGGTAALFLSGYDETLTHDFDVSEKQTGKLTVFDLKSKSAKENFQRIKLIFSQSTLIGLELYDQLGQITNVKLVQIKANPKLSAKLFQFKPPKGVDVVKQ</sequence>
<evidence type="ECO:0000313" key="11">
    <source>
        <dbReference type="EMBL" id="PPK30182.1"/>
    </source>
</evidence>
<dbReference type="InterPro" id="IPR029046">
    <property type="entry name" value="LolA/LolB/LppX"/>
</dbReference>
<feature type="chain" id="PRO_5043057682" description="Outer-membrane lipoprotein carrier protein" evidence="10">
    <location>
        <begin position="21"/>
        <end position="204"/>
    </location>
</feature>
<keyword evidence="8 10" id="KW-0653">Protein transport</keyword>
<dbReference type="CDD" id="cd16325">
    <property type="entry name" value="LolA"/>
    <property type="match status" value="1"/>
</dbReference>
<evidence type="ECO:0000313" key="12">
    <source>
        <dbReference type="Proteomes" id="UP000239239"/>
    </source>
</evidence>
<dbReference type="Pfam" id="PF03548">
    <property type="entry name" value="LolA"/>
    <property type="match status" value="1"/>
</dbReference>
<evidence type="ECO:0000256" key="10">
    <source>
        <dbReference type="HAMAP-Rule" id="MF_00240"/>
    </source>
</evidence>
<keyword evidence="9 10" id="KW-0143">Chaperone</keyword>
<dbReference type="NCBIfam" id="TIGR00547">
    <property type="entry name" value="lolA"/>
    <property type="match status" value="1"/>
</dbReference>
<evidence type="ECO:0000256" key="7">
    <source>
        <dbReference type="ARBA" id="ARBA00022764"/>
    </source>
</evidence>